<gene>
    <name evidence="1" type="ORF">NDU88_001357</name>
</gene>
<comment type="caution">
    <text evidence="1">The sequence shown here is derived from an EMBL/GenBank/DDBJ whole genome shotgun (WGS) entry which is preliminary data.</text>
</comment>
<dbReference type="EMBL" id="JANPWB010000005">
    <property type="protein sequence ID" value="KAJ1184551.1"/>
    <property type="molecule type" value="Genomic_DNA"/>
</dbReference>
<accession>A0AAV7U7P1</accession>
<organism evidence="1 2">
    <name type="scientific">Pleurodeles waltl</name>
    <name type="common">Iberian ribbed newt</name>
    <dbReference type="NCBI Taxonomy" id="8319"/>
    <lineage>
        <taxon>Eukaryota</taxon>
        <taxon>Metazoa</taxon>
        <taxon>Chordata</taxon>
        <taxon>Craniata</taxon>
        <taxon>Vertebrata</taxon>
        <taxon>Euteleostomi</taxon>
        <taxon>Amphibia</taxon>
        <taxon>Batrachia</taxon>
        <taxon>Caudata</taxon>
        <taxon>Salamandroidea</taxon>
        <taxon>Salamandridae</taxon>
        <taxon>Pleurodelinae</taxon>
        <taxon>Pleurodeles</taxon>
    </lineage>
</organism>
<name>A0AAV7U7P1_PLEWA</name>
<reference evidence="1" key="1">
    <citation type="journal article" date="2022" name="bioRxiv">
        <title>Sequencing and chromosome-scale assembly of the giantPleurodeles waltlgenome.</title>
        <authorList>
            <person name="Brown T."/>
            <person name="Elewa A."/>
            <person name="Iarovenko S."/>
            <person name="Subramanian E."/>
            <person name="Araus A.J."/>
            <person name="Petzold A."/>
            <person name="Susuki M."/>
            <person name="Suzuki K.-i.T."/>
            <person name="Hayashi T."/>
            <person name="Toyoda A."/>
            <person name="Oliveira C."/>
            <person name="Osipova E."/>
            <person name="Leigh N.D."/>
            <person name="Simon A."/>
            <person name="Yun M.H."/>
        </authorList>
    </citation>
    <scope>NUCLEOTIDE SEQUENCE</scope>
    <source>
        <strain evidence="1">20211129_DDA</strain>
        <tissue evidence="1">Liver</tissue>
    </source>
</reference>
<proteinExistence type="predicted"/>
<protein>
    <submittedName>
        <fullName evidence="1">Uncharacterized protein</fullName>
    </submittedName>
</protein>
<evidence type="ECO:0000313" key="2">
    <source>
        <dbReference type="Proteomes" id="UP001066276"/>
    </source>
</evidence>
<keyword evidence="2" id="KW-1185">Reference proteome</keyword>
<sequence length="96" mass="10737">MDDQRSNGLVTGYHGDVMDSWVLSSLRLMFDFELSVIIKHRLLFMGWLLTALTTRSRLCCLSADSLCSDALAPPEGALSHRSVSYSVFRVTIALDR</sequence>
<evidence type="ECO:0000313" key="1">
    <source>
        <dbReference type="EMBL" id="KAJ1184551.1"/>
    </source>
</evidence>
<dbReference type="Proteomes" id="UP001066276">
    <property type="component" value="Chromosome 3_1"/>
</dbReference>
<dbReference type="AlphaFoldDB" id="A0AAV7U7P1"/>